<dbReference type="GO" id="GO:0005886">
    <property type="term" value="C:plasma membrane"/>
    <property type="evidence" value="ECO:0007669"/>
    <property type="project" value="UniProtKB-SubCell"/>
</dbReference>
<dbReference type="CDD" id="cd06261">
    <property type="entry name" value="TM_PBP2"/>
    <property type="match status" value="1"/>
</dbReference>
<dbReference type="SUPFAM" id="SSF161098">
    <property type="entry name" value="MetI-like"/>
    <property type="match status" value="2"/>
</dbReference>
<feature type="transmembrane region" description="Helical" evidence="7">
    <location>
        <begin position="12"/>
        <end position="33"/>
    </location>
</feature>
<feature type="transmembrane region" description="Helical" evidence="7">
    <location>
        <begin position="299"/>
        <end position="320"/>
    </location>
</feature>
<evidence type="ECO:0000256" key="1">
    <source>
        <dbReference type="ARBA" id="ARBA00004651"/>
    </source>
</evidence>
<feature type="transmembrane region" description="Helical" evidence="7">
    <location>
        <begin position="157"/>
        <end position="176"/>
    </location>
</feature>
<feature type="transmembrane region" description="Helical" evidence="7">
    <location>
        <begin position="99"/>
        <end position="116"/>
    </location>
</feature>
<dbReference type="PANTHER" id="PTHR32243:SF18">
    <property type="entry name" value="INNER MEMBRANE ABC TRANSPORTER PERMEASE PROTEIN YCJP"/>
    <property type="match status" value="1"/>
</dbReference>
<dbReference type="Pfam" id="PF00528">
    <property type="entry name" value="BPD_transp_1"/>
    <property type="match status" value="1"/>
</dbReference>
<keyword evidence="4 7" id="KW-0812">Transmembrane</keyword>
<organism evidence="9">
    <name type="scientific">marine metagenome</name>
    <dbReference type="NCBI Taxonomy" id="408172"/>
    <lineage>
        <taxon>unclassified sequences</taxon>
        <taxon>metagenomes</taxon>
        <taxon>ecological metagenomes</taxon>
    </lineage>
</organism>
<gene>
    <name evidence="9" type="ORF">METZ01_LOCUS89536</name>
</gene>
<feature type="transmembrane region" description="Helical" evidence="7">
    <location>
        <begin position="128"/>
        <end position="150"/>
    </location>
</feature>
<keyword evidence="5 7" id="KW-1133">Transmembrane helix</keyword>
<feature type="transmembrane region" description="Helical" evidence="7">
    <location>
        <begin position="241"/>
        <end position="266"/>
    </location>
</feature>
<proteinExistence type="predicted"/>
<dbReference type="PROSITE" id="PS50928">
    <property type="entry name" value="ABC_TM1"/>
    <property type="match status" value="1"/>
</dbReference>
<keyword evidence="3" id="KW-1003">Cell membrane</keyword>
<feature type="domain" description="ABC transmembrane type-1" evidence="8">
    <location>
        <begin position="129"/>
        <end position="320"/>
    </location>
</feature>
<dbReference type="InterPro" id="IPR035906">
    <property type="entry name" value="MetI-like_sf"/>
</dbReference>
<evidence type="ECO:0000256" key="2">
    <source>
        <dbReference type="ARBA" id="ARBA00022448"/>
    </source>
</evidence>
<sequence length="335" mass="37303">MQPIKNPLGRVFIHLSIWVFVLYNSVPFVWTLMQSLKTKKQANARTPLFWFEPTFEHYSELWLDKVPDNFAVLVFGIIAVFVTLILFSVLGKHLSISSVVVKLIILGTIVLTLWSIPLFVKTAEFYDYFVNTIIVGVGTVIISIGIASLSGYALSRYVGIAGVVLIILALAFRSLPRMAFGLPYFWMGQISGLYDSNFLVIIALAAVNQPFAIYMLRSFFMDIPREIEEAAMIDGASRFEAFIRVIVPIMWPGIIATSLFTLVLVYHEFLLVRILTLKNWTLAVAMQQYLGGISDSGSLPLKSAAAVSAALPLLIVILFYQKHLIKGLTAGAVKE</sequence>
<evidence type="ECO:0000259" key="8">
    <source>
        <dbReference type="PROSITE" id="PS50928"/>
    </source>
</evidence>
<evidence type="ECO:0000313" key="9">
    <source>
        <dbReference type="EMBL" id="SVA36682.1"/>
    </source>
</evidence>
<feature type="transmembrane region" description="Helical" evidence="7">
    <location>
        <begin position="196"/>
        <end position="220"/>
    </location>
</feature>
<keyword evidence="6 7" id="KW-0472">Membrane</keyword>
<dbReference type="InterPro" id="IPR000515">
    <property type="entry name" value="MetI-like"/>
</dbReference>
<evidence type="ECO:0000256" key="5">
    <source>
        <dbReference type="ARBA" id="ARBA00022989"/>
    </source>
</evidence>
<comment type="subcellular location">
    <subcellularLocation>
        <location evidence="1">Cell membrane</location>
        <topology evidence="1">Multi-pass membrane protein</topology>
    </subcellularLocation>
</comment>
<dbReference type="PANTHER" id="PTHR32243">
    <property type="entry name" value="MALTOSE TRANSPORT SYSTEM PERMEASE-RELATED"/>
    <property type="match status" value="1"/>
</dbReference>
<name>A0A381V8G5_9ZZZZ</name>
<dbReference type="AlphaFoldDB" id="A0A381V8G5"/>
<evidence type="ECO:0000256" key="7">
    <source>
        <dbReference type="SAM" id="Phobius"/>
    </source>
</evidence>
<keyword evidence="2" id="KW-0813">Transport</keyword>
<accession>A0A381V8G5</accession>
<evidence type="ECO:0000256" key="6">
    <source>
        <dbReference type="ARBA" id="ARBA00023136"/>
    </source>
</evidence>
<protein>
    <recommendedName>
        <fullName evidence="8">ABC transmembrane type-1 domain-containing protein</fullName>
    </recommendedName>
</protein>
<reference evidence="9" key="1">
    <citation type="submission" date="2018-05" db="EMBL/GenBank/DDBJ databases">
        <authorList>
            <person name="Lanie J.A."/>
            <person name="Ng W.-L."/>
            <person name="Kazmierczak K.M."/>
            <person name="Andrzejewski T.M."/>
            <person name="Davidsen T.M."/>
            <person name="Wayne K.J."/>
            <person name="Tettelin H."/>
            <person name="Glass J.I."/>
            <person name="Rusch D."/>
            <person name="Podicherti R."/>
            <person name="Tsui H.-C.T."/>
            <person name="Winkler M.E."/>
        </authorList>
    </citation>
    <scope>NUCLEOTIDE SEQUENCE</scope>
</reference>
<feature type="transmembrane region" description="Helical" evidence="7">
    <location>
        <begin position="70"/>
        <end position="90"/>
    </location>
</feature>
<evidence type="ECO:0000256" key="3">
    <source>
        <dbReference type="ARBA" id="ARBA00022475"/>
    </source>
</evidence>
<dbReference type="Gene3D" id="1.10.3720.10">
    <property type="entry name" value="MetI-like"/>
    <property type="match status" value="1"/>
</dbReference>
<evidence type="ECO:0000256" key="4">
    <source>
        <dbReference type="ARBA" id="ARBA00022692"/>
    </source>
</evidence>
<dbReference type="InterPro" id="IPR050901">
    <property type="entry name" value="BP-dep_ABC_trans_perm"/>
</dbReference>
<dbReference type="GO" id="GO:0055085">
    <property type="term" value="P:transmembrane transport"/>
    <property type="evidence" value="ECO:0007669"/>
    <property type="project" value="InterPro"/>
</dbReference>
<dbReference type="EMBL" id="UINC01008139">
    <property type="protein sequence ID" value="SVA36682.1"/>
    <property type="molecule type" value="Genomic_DNA"/>
</dbReference>